<dbReference type="PROSITE" id="PS50103">
    <property type="entry name" value="ZF_C3H1"/>
    <property type="match status" value="1"/>
</dbReference>
<evidence type="ECO:0000256" key="3">
    <source>
        <dbReference type="SAM" id="Phobius"/>
    </source>
</evidence>
<evidence type="ECO:0000313" key="5">
    <source>
        <dbReference type="EMBL" id="CAI3978578.1"/>
    </source>
</evidence>
<keyword evidence="1" id="KW-0479">Metal-binding</keyword>
<keyword evidence="1" id="KW-0862">Zinc</keyword>
<evidence type="ECO:0000313" key="7">
    <source>
        <dbReference type="Proteomes" id="UP001152797"/>
    </source>
</evidence>
<feature type="zinc finger region" description="C3H1-type" evidence="1">
    <location>
        <begin position="161"/>
        <end position="183"/>
    </location>
</feature>
<dbReference type="EMBL" id="CAMXCT020000423">
    <property type="protein sequence ID" value="CAL1131953.1"/>
    <property type="molecule type" value="Genomic_DNA"/>
</dbReference>
<evidence type="ECO:0000256" key="2">
    <source>
        <dbReference type="SAM" id="MobiDB-lite"/>
    </source>
</evidence>
<dbReference type="InterPro" id="IPR000571">
    <property type="entry name" value="Znf_CCCH"/>
</dbReference>
<dbReference type="AlphaFoldDB" id="A0A9P1BUC9"/>
<feature type="transmembrane region" description="Helical" evidence="3">
    <location>
        <begin position="57"/>
        <end position="78"/>
    </location>
</feature>
<evidence type="ECO:0000313" key="6">
    <source>
        <dbReference type="EMBL" id="CAL4765890.1"/>
    </source>
</evidence>
<comment type="caution">
    <text evidence="5">The sequence shown here is derived from an EMBL/GenBank/DDBJ whole genome shotgun (WGS) entry which is preliminary data.</text>
</comment>
<organism evidence="5">
    <name type="scientific">Cladocopium goreaui</name>
    <dbReference type="NCBI Taxonomy" id="2562237"/>
    <lineage>
        <taxon>Eukaryota</taxon>
        <taxon>Sar</taxon>
        <taxon>Alveolata</taxon>
        <taxon>Dinophyceae</taxon>
        <taxon>Suessiales</taxon>
        <taxon>Symbiodiniaceae</taxon>
        <taxon>Cladocopium</taxon>
    </lineage>
</organism>
<sequence>MLCCQAHENGCRAKQDKELREEVAQRRASLKKHKEETGEGEDSSGGGDEHCLCTGSLFRLSALGFALALLCVLAAVLARGRSKYILCRKTFLEVVPSSCWFPTVRRSKSCTALGDCLVETVADTRADDLLRRLACSFAWESDWPEGISSGSLGHPFLCKAPCIRAVHGTCMKGPRCEFCHLEHNHPKRKLRRQERQRLEEMPELLVLLILHWHIQRHVTNLRLEDDLQLVLAVLERRVKLLREARRPTHAELRWAMENLWTLRGFSLGRLFDAFQLWPQVDSDFKREVKFLVDSARKGMATPRAA</sequence>
<evidence type="ECO:0000256" key="1">
    <source>
        <dbReference type="PROSITE-ProRule" id="PRU00723"/>
    </source>
</evidence>
<feature type="region of interest" description="Disordered" evidence="2">
    <location>
        <begin position="25"/>
        <end position="47"/>
    </location>
</feature>
<keyword evidence="7" id="KW-1185">Reference proteome</keyword>
<dbReference type="EMBL" id="CAMXCT010000423">
    <property type="protein sequence ID" value="CAI3978578.1"/>
    <property type="molecule type" value="Genomic_DNA"/>
</dbReference>
<protein>
    <submittedName>
        <fullName evidence="6">C3H1-type domain-containing protein</fullName>
    </submittedName>
</protein>
<reference evidence="6 7" key="2">
    <citation type="submission" date="2024-05" db="EMBL/GenBank/DDBJ databases">
        <authorList>
            <person name="Chen Y."/>
            <person name="Shah S."/>
            <person name="Dougan E. K."/>
            <person name="Thang M."/>
            <person name="Chan C."/>
        </authorList>
    </citation>
    <scope>NUCLEOTIDE SEQUENCE [LARGE SCALE GENOMIC DNA]</scope>
</reference>
<gene>
    <name evidence="5" type="ORF">C1SCF055_LOCUS6619</name>
</gene>
<reference evidence="5" key="1">
    <citation type="submission" date="2022-10" db="EMBL/GenBank/DDBJ databases">
        <authorList>
            <person name="Chen Y."/>
            <person name="Dougan E. K."/>
            <person name="Chan C."/>
            <person name="Rhodes N."/>
            <person name="Thang M."/>
        </authorList>
    </citation>
    <scope>NUCLEOTIDE SEQUENCE</scope>
</reference>
<feature type="domain" description="C3H1-type" evidence="4">
    <location>
        <begin position="161"/>
        <end position="183"/>
    </location>
</feature>
<proteinExistence type="predicted"/>
<keyword evidence="3" id="KW-1133">Transmembrane helix</keyword>
<keyword evidence="3" id="KW-0472">Membrane</keyword>
<keyword evidence="3" id="KW-0812">Transmembrane</keyword>
<name>A0A9P1BUC9_9DINO</name>
<dbReference type="EMBL" id="CAMXCT030000423">
    <property type="protein sequence ID" value="CAL4765890.1"/>
    <property type="molecule type" value="Genomic_DNA"/>
</dbReference>
<evidence type="ECO:0000259" key="4">
    <source>
        <dbReference type="PROSITE" id="PS50103"/>
    </source>
</evidence>
<dbReference type="Proteomes" id="UP001152797">
    <property type="component" value="Unassembled WGS sequence"/>
</dbReference>
<dbReference type="GO" id="GO:0008270">
    <property type="term" value="F:zinc ion binding"/>
    <property type="evidence" value="ECO:0007669"/>
    <property type="project" value="UniProtKB-KW"/>
</dbReference>
<accession>A0A9P1BUC9</accession>
<keyword evidence="1" id="KW-0863">Zinc-finger</keyword>